<evidence type="ECO:0000313" key="6">
    <source>
        <dbReference type="Proteomes" id="UP000316614"/>
    </source>
</evidence>
<reference evidence="5 6" key="1">
    <citation type="submission" date="2019-06" db="EMBL/GenBank/DDBJ databases">
        <title>Echinicola alkalisoli sp. nov. isolated from saline soil.</title>
        <authorList>
            <person name="Sun J.-Q."/>
            <person name="Xu L."/>
        </authorList>
    </citation>
    <scope>NUCLEOTIDE SEQUENCE [LARGE SCALE GENOMIC DNA]</scope>
    <source>
        <strain evidence="5 6">LN3S3</strain>
    </source>
</reference>
<dbReference type="InterPro" id="IPR011006">
    <property type="entry name" value="CheY-like_superfamily"/>
</dbReference>
<organism evidence="5 6">
    <name type="scientific">Echinicola soli</name>
    <dbReference type="NCBI Taxonomy" id="2591634"/>
    <lineage>
        <taxon>Bacteria</taxon>
        <taxon>Pseudomonadati</taxon>
        <taxon>Bacteroidota</taxon>
        <taxon>Cytophagia</taxon>
        <taxon>Cytophagales</taxon>
        <taxon>Cyclobacteriaceae</taxon>
        <taxon>Echinicola</taxon>
    </lineage>
</organism>
<dbReference type="InterPro" id="IPR000014">
    <property type="entry name" value="PAS"/>
</dbReference>
<dbReference type="Proteomes" id="UP000316614">
    <property type="component" value="Chromosome"/>
</dbReference>
<dbReference type="InterPro" id="IPR036097">
    <property type="entry name" value="HisK_dim/P_sf"/>
</dbReference>
<dbReference type="InterPro" id="IPR035965">
    <property type="entry name" value="PAS-like_dom_sf"/>
</dbReference>
<dbReference type="PANTHER" id="PTHR44591:SF3">
    <property type="entry name" value="RESPONSE REGULATORY DOMAIN-CONTAINING PROTEIN"/>
    <property type="match status" value="1"/>
</dbReference>
<sequence>MKSSLRIAIIYILIGGSWVTFSSLFLDQFQEALGLSKTVTFEVAKAILFVGASGGLIYLLVERSTKMDRRVWEGYEVIFDNIPISMWVVDKQSGKIVNSNDMAAIIFGDKIQRENAIGFDVFSGISRKRLEEVYTAQKQSIKKCELRDRNGEKRMVDLYFVPFLRNRKEKLMVAAVDNTTIHQNMIEKEMLNTSLKEQNDRLRKFAFMNSHNLRRPLSNVLGMVNFIKEGHASKEVIELLKQSSEELDEEVKRMNEILADEMVHNQLNTPITDHRSKSILIVDDDKVQHLINKRLLLKNNPRLDLYFFANPVEALLWLEENKVDLLLLDINMPEMKGWDFLDQLVEREIDVEVRMLSSSIDPRDEERSKQYDMVSGFLVKPLKKESLGDIL</sequence>
<feature type="transmembrane region" description="Helical" evidence="3">
    <location>
        <begin position="7"/>
        <end position="26"/>
    </location>
</feature>
<dbReference type="EMBL" id="CP041253">
    <property type="protein sequence ID" value="QDH81014.1"/>
    <property type="molecule type" value="Genomic_DNA"/>
</dbReference>
<dbReference type="CDD" id="cd00156">
    <property type="entry name" value="REC"/>
    <property type="match status" value="1"/>
</dbReference>
<dbReference type="KEGG" id="echi:FKX85_18975"/>
<keyword evidence="6" id="KW-1185">Reference proteome</keyword>
<proteinExistence type="predicted"/>
<accession>A0A514CMT3</accession>
<dbReference type="OrthoDB" id="1524091at2"/>
<dbReference type="SUPFAM" id="SSF55785">
    <property type="entry name" value="PYP-like sensor domain (PAS domain)"/>
    <property type="match status" value="1"/>
</dbReference>
<dbReference type="PANTHER" id="PTHR44591">
    <property type="entry name" value="STRESS RESPONSE REGULATOR PROTEIN 1"/>
    <property type="match status" value="1"/>
</dbReference>
<dbReference type="SUPFAM" id="SSF47384">
    <property type="entry name" value="Homodimeric domain of signal transducing histidine kinase"/>
    <property type="match status" value="1"/>
</dbReference>
<feature type="transmembrane region" description="Helical" evidence="3">
    <location>
        <begin position="38"/>
        <end position="61"/>
    </location>
</feature>
<dbReference type="Gene3D" id="3.40.50.2300">
    <property type="match status" value="1"/>
</dbReference>
<keyword evidence="3" id="KW-1133">Transmembrane helix</keyword>
<dbReference type="Gene3D" id="3.30.450.20">
    <property type="entry name" value="PAS domain"/>
    <property type="match status" value="1"/>
</dbReference>
<evidence type="ECO:0000313" key="5">
    <source>
        <dbReference type="EMBL" id="QDH81014.1"/>
    </source>
</evidence>
<dbReference type="CDD" id="cd00130">
    <property type="entry name" value="PAS"/>
    <property type="match status" value="1"/>
</dbReference>
<keyword evidence="3" id="KW-0472">Membrane</keyword>
<feature type="domain" description="Response regulatory" evidence="4">
    <location>
        <begin position="278"/>
        <end position="391"/>
    </location>
</feature>
<dbReference type="Pfam" id="PF00072">
    <property type="entry name" value="Response_reg"/>
    <property type="match status" value="1"/>
</dbReference>
<evidence type="ECO:0000256" key="2">
    <source>
        <dbReference type="PROSITE-ProRule" id="PRU00169"/>
    </source>
</evidence>
<keyword evidence="1 2" id="KW-0597">Phosphoprotein</keyword>
<evidence type="ECO:0000256" key="1">
    <source>
        <dbReference type="ARBA" id="ARBA00022553"/>
    </source>
</evidence>
<dbReference type="InterPro" id="IPR050595">
    <property type="entry name" value="Bact_response_regulator"/>
</dbReference>
<dbReference type="GO" id="GO:0000155">
    <property type="term" value="F:phosphorelay sensor kinase activity"/>
    <property type="evidence" value="ECO:0007669"/>
    <property type="project" value="InterPro"/>
</dbReference>
<dbReference type="Gene3D" id="1.10.287.130">
    <property type="match status" value="1"/>
</dbReference>
<keyword evidence="3" id="KW-0812">Transmembrane</keyword>
<dbReference type="InterPro" id="IPR001789">
    <property type="entry name" value="Sig_transdc_resp-reg_receiver"/>
</dbReference>
<dbReference type="SMART" id="SM00091">
    <property type="entry name" value="PAS"/>
    <property type="match status" value="1"/>
</dbReference>
<dbReference type="RefSeq" id="WP_141616230.1">
    <property type="nucleotide sequence ID" value="NZ_CP041253.1"/>
</dbReference>
<dbReference type="SUPFAM" id="SSF52172">
    <property type="entry name" value="CheY-like"/>
    <property type="match status" value="1"/>
</dbReference>
<gene>
    <name evidence="5" type="ORF">FKX85_18975</name>
</gene>
<evidence type="ECO:0000259" key="4">
    <source>
        <dbReference type="PROSITE" id="PS50110"/>
    </source>
</evidence>
<dbReference type="PROSITE" id="PS50110">
    <property type="entry name" value="RESPONSE_REGULATORY"/>
    <property type="match status" value="1"/>
</dbReference>
<name>A0A514CMT3_9BACT</name>
<evidence type="ECO:0000256" key="3">
    <source>
        <dbReference type="SAM" id="Phobius"/>
    </source>
</evidence>
<protein>
    <submittedName>
        <fullName evidence="5">Response regulator</fullName>
    </submittedName>
</protein>
<dbReference type="AlphaFoldDB" id="A0A514CMT3"/>
<dbReference type="SMART" id="SM00448">
    <property type="entry name" value="REC"/>
    <property type="match status" value="1"/>
</dbReference>
<feature type="modified residue" description="4-aspartylphosphate" evidence="2">
    <location>
        <position position="329"/>
    </location>
</feature>